<proteinExistence type="predicted"/>
<gene>
    <name evidence="1" type="ORF">MFFC18_42580</name>
</gene>
<dbReference type="OrthoDB" id="292518at2"/>
<organism evidence="1 2">
    <name type="scientific">Mariniblastus fucicola</name>
    <dbReference type="NCBI Taxonomy" id="980251"/>
    <lineage>
        <taxon>Bacteria</taxon>
        <taxon>Pseudomonadati</taxon>
        <taxon>Planctomycetota</taxon>
        <taxon>Planctomycetia</taxon>
        <taxon>Pirellulales</taxon>
        <taxon>Pirellulaceae</taxon>
        <taxon>Mariniblastus</taxon>
    </lineage>
</organism>
<evidence type="ECO:0000313" key="2">
    <source>
        <dbReference type="Proteomes" id="UP000322214"/>
    </source>
</evidence>
<dbReference type="KEGG" id="mff:MFFC18_42580"/>
<sequence>MTELLDIVLNSRDPRQTQWQLENRSAQIAELDPQGVDSLLVALVETLGDAPQANADTAASIQILIHRLSAKPSGQAWTNARLNAVESLYRNAPIEADLRNQLLHWIAASGDVDAMKLWAELITTEPPEHRLGLVMAFAPLMHKDFDPPPWLQEKLLVEGTSHMQIAPLVFDVFNFWFRSEKVSKHPAEPRLDHLLTLFGQLIGQLGKIEEGNIRKDVDLLTLNLQISDSVSLVVSLCDFFGLLESDLAKPKLHQAMALKHRRVQTEASAALARLGEEEGKEMLISLAEEPVARLRVLNYAEELGFLKDVSLEWQGEIATAESHLAIWLSDPRQVGFAPAEIKLIDNRELNWPSYDHPVQCYLFDYRYGLKDDAPGNVGICGPMTHAFPADLRGLSQDDMYAAFAGWQTVHEEIFVTTIDRAKAAAPDDISALENRMQGIEDGVVEKVELVGNFFGQWILLASGETEGSSATLVVDEEDEFWIGCGNPNAPIDAETVWSIVQGRKLLAHFNDDV</sequence>
<accession>A0A5B9PFK9</accession>
<dbReference type="STRING" id="980251.GCA_001642875_01313"/>
<protein>
    <submittedName>
        <fullName evidence="1">Uncharacterized protein</fullName>
    </submittedName>
</protein>
<dbReference type="AlphaFoldDB" id="A0A5B9PFK9"/>
<reference evidence="1 2" key="1">
    <citation type="submission" date="2019-08" db="EMBL/GenBank/DDBJ databases">
        <title>Deep-cultivation of Planctomycetes and their phenomic and genomic characterization uncovers novel biology.</title>
        <authorList>
            <person name="Wiegand S."/>
            <person name="Jogler M."/>
            <person name="Boedeker C."/>
            <person name="Pinto D."/>
            <person name="Vollmers J."/>
            <person name="Rivas-Marin E."/>
            <person name="Kohn T."/>
            <person name="Peeters S.H."/>
            <person name="Heuer A."/>
            <person name="Rast P."/>
            <person name="Oberbeckmann S."/>
            <person name="Bunk B."/>
            <person name="Jeske O."/>
            <person name="Meyerdierks A."/>
            <person name="Storesund J.E."/>
            <person name="Kallscheuer N."/>
            <person name="Luecker S."/>
            <person name="Lage O.M."/>
            <person name="Pohl T."/>
            <person name="Merkel B.J."/>
            <person name="Hornburger P."/>
            <person name="Mueller R.-W."/>
            <person name="Bruemmer F."/>
            <person name="Labrenz M."/>
            <person name="Spormann A.M."/>
            <person name="Op den Camp H."/>
            <person name="Overmann J."/>
            <person name="Amann R."/>
            <person name="Jetten M.S.M."/>
            <person name="Mascher T."/>
            <person name="Medema M.H."/>
            <person name="Devos D.P."/>
            <person name="Kaster A.-K."/>
            <person name="Ovreas L."/>
            <person name="Rohde M."/>
            <person name="Galperin M.Y."/>
            <person name="Jogler C."/>
        </authorList>
    </citation>
    <scope>NUCLEOTIDE SEQUENCE [LARGE SCALE GENOMIC DNA]</scope>
    <source>
        <strain evidence="1 2">FC18</strain>
    </source>
</reference>
<dbReference type="EMBL" id="CP042912">
    <property type="protein sequence ID" value="QEG24339.1"/>
    <property type="molecule type" value="Genomic_DNA"/>
</dbReference>
<keyword evidence="2" id="KW-1185">Reference proteome</keyword>
<evidence type="ECO:0000313" key="1">
    <source>
        <dbReference type="EMBL" id="QEG24339.1"/>
    </source>
</evidence>
<name>A0A5B9PFK9_9BACT</name>
<dbReference type="RefSeq" id="WP_075084073.1">
    <property type="nucleotide sequence ID" value="NZ_CP042912.1"/>
</dbReference>
<dbReference type="Proteomes" id="UP000322214">
    <property type="component" value="Chromosome"/>
</dbReference>